<dbReference type="STRING" id="77166.N6T986"/>
<reference evidence="3 5" key="1">
    <citation type="journal article" date="2013" name="Genome Biol.">
        <title>Draft genome of the mountain pine beetle, Dendroctonus ponderosae Hopkins, a major forest pest.</title>
        <authorList>
            <person name="Keeling C.I."/>
            <person name="Yuen M.M."/>
            <person name="Liao N.Y."/>
            <person name="Docking T.R."/>
            <person name="Chan S.K."/>
            <person name="Taylor G.A."/>
            <person name="Palmquist D.L."/>
            <person name="Jackman S.D."/>
            <person name="Nguyen A."/>
            <person name="Li M."/>
            <person name="Henderson H."/>
            <person name="Janes J.K."/>
            <person name="Zhao Y."/>
            <person name="Pandoh P."/>
            <person name="Moore R."/>
            <person name="Sperling F.A."/>
            <person name="Huber D.P."/>
            <person name="Birol I."/>
            <person name="Jones S.J."/>
            <person name="Bohlmann J."/>
        </authorList>
    </citation>
    <scope>NUCLEOTIDE SEQUENCE</scope>
</reference>
<dbReference type="SMART" id="SM00174">
    <property type="entry name" value="RHO"/>
    <property type="match status" value="1"/>
</dbReference>
<dbReference type="GO" id="GO:0007264">
    <property type="term" value="P:small GTPase-mediated signal transduction"/>
    <property type="evidence" value="ECO:0007669"/>
    <property type="project" value="InterPro"/>
</dbReference>
<protein>
    <submittedName>
        <fullName evidence="3">Uncharacterized protein</fullName>
    </submittedName>
</protein>
<dbReference type="GO" id="GO:0003006">
    <property type="term" value="P:developmental process involved in reproduction"/>
    <property type="evidence" value="ECO:0007669"/>
    <property type="project" value="UniProtKB-ARBA"/>
</dbReference>
<dbReference type="InterPro" id="IPR003578">
    <property type="entry name" value="Small_GTPase_Rho"/>
</dbReference>
<dbReference type="OrthoDB" id="8830751at2759"/>
<dbReference type="Pfam" id="PF00071">
    <property type="entry name" value="Ras"/>
    <property type="match status" value="1"/>
</dbReference>
<dbReference type="HOGENOM" id="CLU_041217_24_4_1"/>
<dbReference type="PROSITE" id="PS51421">
    <property type="entry name" value="RAS"/>
    <property type="match status" value="1"/>
</dbReference>
<evidence type="ECO:0000256" key="1">
    <source>
        <dbReference type="ARBA" id="ARBA00022741"/>
    </source>
</evidence>
<feature type="non-terminal residue" evidence="3">
    <location>
        <position position="1"/>
    </location>
</feature>
<dbReference type="GO" id="GO:0035099">
    <property type="term" value="P:hemocyte migration"/>
    <property type="evidence" value="ECO:0007669"/>
    <property type="project" value="UniProtKB-ARBA"/>
</dbReference>
<dbReference type="PANTHER" id="PTHR24072">
    <property type="entry name" value="RHO FAMILY GTPASE"/>
    <property type="match status" value="1"/>
</dbReference>
<dbReference type="GO" id="GO:0003924">
    <property type="term" value="F:GTPase activity"/>
    <property type="evidence" value="ECO:0007669"/>
    <property type="project" value="InterPro"/>
</dbReference>
<dbReference type="GO" id="GO:0035006">
    <property type="term" value="P:melanization defense response"/>
    <property type="evidence" value="ECO:0007669"/>
    <property type="project" value="UniProtKB-ARBA"/>
</dbReference>
<name>N6T986_DENPD</name>
<sequence>MEKIRKKIVVVGDGGIGKTCLLTVFATNEFPEKHLPTIFDTYVKDIFVDEKPFSLVLSDTAGEEDYDRLRPLSYSKTDLVLICYSIDNPVSLDNLELSKIGGTAKASLSMKG</sequence>
<evidence type="ECO:0000313" key="5">
    <source>
        <dbReference type="Proteomes" id="UP000030742"/>
    </source>
</evidence>
<dbReference type="EMBL" id="KB631673">
    <property type="protein sequence ID" value="ERL85289.1"/>
    <property type="molecule type" value="Genomic_DNA"/>
</dbReference>
<proteinExistence type="predicted"/>
<dbReference type="InterPro" id="IPR001806">
    <property type="entry name" value="Small_GTPase"/>
</dbReference>
<dbReference type="NCBIfam" id="TIGR00231">
    <property type="entry name" value="small_GTP"/>
    <property type="match status" value="1"/>
</dbReference>
<evidence type="ECO:0000313" key="3">
    <source>
        <dbReference type="EMBL" id="ENN74288.1"/>
    </source>
</evidence>
<dbReference type="SMART" id="SM00173">
    <property type="entry name" value="RAS"/>
    <property type="match status" value="1"/>
</dbReference>
<keyword evidence="2" id="KW-0342">GTP-binding</keyword>
<evidence type="ECO:0000256" key="2">
    <source>
        <dbReference type="ARBA" id="ARBA00023134"/>
    </source>
</evidence>
<keyword evidence="1" id="KW-0547">Nucleotide-binding</keyword>
<dbReference type="SUPFAM" id="SSF52540">
    <property type="entry name" value="P-loop containing nucleoside triphosphate hydrolases"/>
    <property type="match status" value="1"/>
</dbReference>
<accession>N6T986</accession>
<dbReference type="OMA" id="MACIRKK"/>
<dbReference type="InterPro" id="IPR027417">
    <property type="entry name" value="P-loop_NTPase"/>
</dbReference>
<dbReference type="PROSITE" id="PS51420">
    <property type="entry name" value="RHO"/>
    <property type="match status" value="1"/>
</dbReference>
<gene>
    <name evidence="4" type="ORF">D910_02710</name>
    <name evidence="3" type="ORF">YQE_09260</name>
</gene>
<dbReference type="Gene3D" id="3.40.50.300">
    <property type="entry name" value="P-loop containing nucleotide triphosphate hydrolases"/>
    <property type="match status" value="1"/>
</dbReference>
<organism evidence="3">
    <name type="scientific">Dendroctonus ponderosae</name>
    <name type="common">Mountain pine beetle</name>
    <dbReference type="NCBI Taxonomy" id="77166"/>
    <lineage>
        <taxon>Eukaryota</taxon>
        <taxon>Metazoa</taxon>
        <taxon>Ecdysozoa</taxon>
        <taxon>Arthropoda</taxon>
        <taxon>Hexapoda</taxon>
        <taxon>Insecta</taxon>
        <taxon>Pterygota</taxon>
        <taxon>Neoptera</taxon>
        <taxon>Endopterygota</taxon>
        <taxon>Coleoptera</taxon>
        <taxon>Polyphaga</taxon>
        <taxon>Cucujiformia</taxon>
        <taxon>Curculionidae</taxon>
        <taxon>Scolytinae</taxon>
        <taxon>Dendroctonus</taxon>
    </lineage>
</organism>
<dbReference type="GO" id="GO:0022412">
    <property type="term" value="P:cellular process involved in reproduction in multicellular organism"/>
    <property type="evidence" value="ECO:0007669"/>
    <property type="project" value="UniProtKB-ARBA"/>
</dbReference>
<dbReference type="GO" id="GO:0005525">
    <property type="term" value="F:GTP binding"/>
    <property type="evidence" value="ECO:0007669"/>
    <property type="project" value="UniProtKB-KW"/>
</dbReference>
<dbReference type="CDD" id="cd00157">
    <property type="entry name" value="Rho"/>
    <property type="match status" value="1"/>
</dbReference>
<dbReference type="PRINTS" id="PR00449">
    <property type="entry name" value="RASTRNSFRMNG"/>
</dbReference>
<dbReference type="InterPro" id="IPR005225">
    <property type="entry name" value="Small_GTP-bd"/>
</dbReference>
<dbReference type="AlphaFoldDB" id="N6T986"/>
<dbReference type="GO" id="GO:0001667">
    <property type="term" value="P:ameboidal-type cell migration"/>
    <property type="evidence" value="ECO:0007669"/>
    <property type="project" value="UniProtKB-ARBA"/>
</dbReference>
<evidence type="ECO:0000313" key="4">
    <source>
        <dbReference type="EMBL" id="ERL85289.1"/>
    </source>
</evidence>
<dbReference type="PROSITE" id="PS51419">
    <property type="entry name" value="RAB"/>
    <property type="match status" value="1"/>
</dbReference>
<dbReference type="EMBL" id="KB741077">
    <property type="protein sequence ID" value="ENN74288.1"/>
    <property type="molecule type" value="Genomic_DNA"/>
</dbReference>
<dbReference type="Proteomes" id="UP000030742">
    <property type="component" value="Unassembled WGS sequence"/>
</dbReference>